<feature type="signal peptide" evidence="1">
    <location>
        <begin position="1"/>
        <end position="27"/>
    </location>
</feature>
<feature type="domain" description="SCP" evidence="2">
    <location>
        <begin position="38"/>
        <end position="140"/>
    </location>
</feature>
<reference evidence="3" key="1">
    <citation type="submission" date="2022-01" db="EMBL/GenBank/DDBJ databases">
        <title>Corynebacterium sp. nov isolated from isolated from the feces of the greater white-fronted geese (Anser albifrons) at Poyang Lake, PR China.</title>
        <authorList>
            <person name="Liu Q."/>
        </authorList>
    </citation>
    <scope>NUCLEOTIDE SEQUENCE</scope>
    <source>
        <strain evidence="3">JCM 32435</strain>
    </source>
</reference>
<organism evidence="3 4">
    <name type="scientific">Corynebacterium uropygiale</name>
    <dbReference type="NCBI Taxonomy" id="1775911"/>
    <lineage>
        <taxon>Bacteria</taxon>
        <taxon>Bacillati</taxon>
        <taxon>Actinomycetota</taxon>
        <taxon>Actinomycetes</taxon>
        <taxon>Mycobacteriales</taxon>
        <taxon>Corynebacteriaceae</taxon>
        <taxon>Corynebacterium</taxon>
    </lineage>
</organism>
<feature type="chain" id="PRO_5040815432" evidence="1">
    <location>
        <begin position="28"/>
        <end position="142"/>
    </location>
</feature>
<dbReference type="AlphaFoldDB" id="A0A9X1QPR1"/>
<dbReference type="InterPro" id="IPR035940">
    <property type="entry name" value="CAP_sf"/>
</dbReference>
<accession>A0A9X1QPR1</accession>
<name>A0A9X1QPR1_9CORY</name>
<keyword evidence="1" id="KW-0732">Signal</keyword>
<evidence type="ECO:0000256" key="1">
    <source>
        <dbReference type="SAM" id="SignalP"/>
    </source>
</evidence>
<comment type="caution">
    <text evidence="3">The sequence shown here is derived from an EMBL/GenBank/DDBJ whole genome shotgun (WGS) entry which is preliminary data.</text>
</comment>
<dbReference type="CDD" id="cd05379">
    <property type="entry name" value="CAP_bacterial"/>
    <property type="match status" value="1"/>
</dbReference>
<dbReference type="Pfam" id="PF00188">
    <property type="entry name" value="CAP"/>
    <property type="match status" value="1"/>
</dbReference>
<dbReference type="Gene3D" id="3.40.33.10">
    <property type="entry name" value="CAP"/>
    <property type="match status" value="1"/>
</dbReference>
<dbReference type="RefSeq" id="WP_236119235.1">
    <property type="nucleotide sequence ID" value="NZ_JAKGSI010000004.1"/>
</dbReference>
<proteinExistence type="predicted"/>
<dbReference type="EMBL" id="JAKGSI010000004">
    <property type="protein sequence ID" value="MCF4007089.1"/>
    <property type="molecule type" value="Genomic_DNA"/>
</dbReference>
<evidence type="ECO:0000313" key="4">
    <source>
        <dbReference type="Proteomes" id="UP001139336"/>
    </source>
</evidence>
<dbReference type="Proteomes" id="UP001139336">
    <property type="component" value="Unassembled WGS sequence"/>
</dbReference>
<gene>
    <name evidence="3" type="ORF">L1O03_07870</name>
</gene>
<keyword evidence="4" id="KW-1185">Reference proteome</keyword>
<evidence type="ECO:0000259" key="2">
    <source>
        <dbReference type="Pfam" id="PF00188"/>
    </source>
</evidence>
<dbReference type="SUPFAM" id="SSF55797">
    <property type="entry name" value="PR-1-like"/>
    <property type="match status" value="1"/>
</dbReference>
<evidence type="ECO:0000313" key="3">
    <source>
        <dbReference type="EMBL" id="MCF4007089.1"/>
    </source>
</evidence>
<protein>
    <submittedName>
        <fullName evidence="3">CAP domain-containing protein</fullName>
    </submittedName>
</protein>
<dbReference type="InterPro" id="IPR014044">
    <property type="entry name" value="CAP_dom"/>
</dbReference>
<sequence>MKKHCARAMIVVAAMATVLAGTSEAHATTVGDEVIVKINEYRQSLGLNTLAKSDRLQAGAERWTRHIVTTNDYTHEHTFVDYEGEILAAPNDDRDIPAQALKAWKESPDHNEIMTDPSFTTIGADCQDNPRDPFHYCTVRFR</sequence>